<dbReference type="InterPro" id="IPR050639">
    <property type="entry name" value="SSR_resolvase"/>
</dbReference>
<dbReference type="PANTHER" id="PTHR30461">
    <property type="entry name" value="DNA-INVERTASE FROM LAMBDOID PROPHAGE"/>
    <property type="match status" value="1"/>
</dbReference>
<evidence type="ECO:0000313" key="10">
    <source>
        <dbReference type="Proteomes" id="UP001164948"/>
    </source>
</evidence>
<dbReference type="PROSITE" id="PS00397">
    <property type="entry name" value="RECOMBINASES_1"/>
    <property type="match status" value="1"/>
</dbReference>
<keyword evidence="1" id="KW-0229">DNA integration</keyword>
<evidence type="ECO:0000313" key="9">
    <source>
        <dbReference type="EMBL" id="WAI93192.1"/>
    </source>
</evidence>
<dbReference type="InterPro" id="IPR036162">
    <property type="entry name" value="Resolvase-like_N_sf"/>
</dbReference>
<dbReference type="InterPro" id="IPR006119">
    <property type="entry name" value="Resolv_N"/>
</dbReference>
<evidence type="ECO:0000256" key="6">
    <source>
        <dbReference type="SAM" id="Coils"/>
    </source>
</evidence>
<proteinExistence type="predicted"/>
<dbReference type="Proteomes" id="UP001164948">
    <property type="component" value="Chromosome"/>
</dbReference>
<feature type="coiled-coil region" evidence="6">
    <location>
        <begin position="374"/>
        <end position="422"/>
    </location>
</feature>
<dbReference type="EMBL" id="CP095081">
    <property type="protein sequence ID" value="WAI93192.1"/>
    <property type="molecule type" value="Genomic_DNA"/>
</dbReference>
<evidence type="ECO:0000256" key="1">
    <source>
        <dbReference type="ARBA" id="ARBA00022908"/>
    </source>
</evidence>
<evidence type="ECO:0000259" key="7">
    <source>
        <dbReference type="PROSITE" id="PS51736"/>
    </source>
</evidence>
<keyword evidence="3" id="KW-0233">DNA recombination</keyword>
<evidence type="ECO:0000256" key="2">
    <source>
        <dbReference type="ARBA" id="ARBA00023125"/>
    </source>
</evidence>
<dbReference type="Gene3D" id="3.90.1750.20">
    <property type="entry name" value="Putative Large Serine Recombinase, Chain B, Domain 2"/>
    <property type="match status" value="1"/>
</dbReference>
<dbReference type="FunFam" id="3.40.50.1390:FF:000009">
    <property type="entry name" value="Recombinase family protein"/>
    <property type="match status" value="1"/>
</dbReference>
<dbReference type="GO" id="GO:0015074">
    <property type="term" value="P:DNA integration"/>
    <property type="evidence" value="ECO:0007669"/>
    <property type="project" value="UniProtKB-KW"/>
</dbReference>
<organism evidence="9 10">
    <name type="scientific">Streptococcus dysgalactiae</name>
    <dbReference type="NCBI Taxonomy" id="1334"/>
    <lineage>
        <taxon>Bacteria</taxon>
        <taxon>Bacillati</taxon>
        <taxon>Bacillota</taxon>
        <taxon>Bacilli</taxon>
        <taxon>Lactobacillales</taxon>
        <taxon>Streptococcaceae</taxon>
        <taxon>Streptococcus</taxon>
    </lineage>
</organism>
<dbReference type="InterPro" id="IPR025827">
    <property type="entry name" value="Zn_ribbon_recom_dom"/>
</dbReference>
<dbReference type="GO" id="GO:0000150">
    <property type="term" value="F:DNA strand exchange activity"/>
    <property type="evidence" value="ECO:0007669"/>
    <property type="project" value="InterPro"/>
</dbReference>
<dbReference type="Pfam" id="PF00239">
    <property type="entry name" value="Resolvase"/>
    <property type="match status" value="1"/>
</dbReference>
<keyword evidence="6" id="KW-0175">Coiled coil</keyword>
<accession>A0AAE9UM88</accession>
<feature type="active site" description="O-(5'-phospho-DNA)-serine intermediate" evidence="4 5">
    <location>
        <position position="11"/>
    </location>
</feature>
<dbReference type="Gene3D" id="3.40.50.1390">
    <property type="entry name" value="Resolvase, N-terminal catalytic domain"/>
    <property type="match status" value="1"/>
</dbReference>
<evidence type="ECO:0000256" key="3">
    <source>
        <dbReference type="ARBA" id="ARBA00023172"/>
    </source>
</evidence>
<dbReference type="InterPro" id="IPR011109">
    <property type="entry name" value="DNA_bind_recombinase_dom"/>
</dbReference>
<feature type="domain" description="Recombinase" evidence="8">
    <location>
        <begin position="160"/>
        <end position="265"/>
    </location>
</feature>
<dbReference type="SMART" id="SM00857">
    <property type="entry name" value="Resolvase"/>
    <property type="match status" value="1"/>
</dbReference>
<dbReference type="Pfam" id="PF13408">
    <property type="entry name" value="Zn_ribbon_recom"/>
    <property type="match status" value="1"/>
</dbReference>
<evidence type="ECO:0000256" key="5">
    <source>
        <dbReference type="PROSITE-ProRule" id="PRU10137"/>
    </source>
</evidence>
<evidence type="ECO:0000259" key="8">
    <source>
        <dbReference type="PROSITE" id="PS51737"/>
    </source>
</evidence>
<dbReference type="SUPFAM" id="SSF53041">
    <property type="entry name" value="Resolvase-like"/>
    <property type="match status" value="1"/>
</dbReference>
<protein>
    <submittedName>
        <fullName evidence="9">Recombinase family protein</fullName>
    </submittedName>
</protein>
<dbReference type="GO" id="GO:0003677">
    <property type="term" value="F:DNA binding"/>
    <property type="evidence" value="ECO:0007669"/>
    <property type="project" value="UniProtKB-KW"/>
</dbReference>
<dbReference type="AlphaFoldDB" id="A0AAE9UM88"/>
<sequence length="486" mass="56437">MNKVAIYVRVSTTMQAEEGYSIDEQIDKLTSYCKIKDWTVYDIYKDGGFSGGNIERPAMERLISDAKRKRFDTVLVYKLDRLSRSQKDTLYLIEEIFGKNDISFLSLNESFDTSTPFGKAMIGILSVFAQLEREQIKERMLLGKIGRAKSGKSMMVSKVSFGYTYDKLKGELIVNQAEALVVRKIFDEYLGGRSLIKLRDYLNSNGIYRGDKYWNYRGLLLILSNPVYIGMIRYRGEIYPGNHQPIIDTEVFNKTQEEIKKRQIEALEFSNNPRPFRAKYMLSGLAKCGYCGTPLKIILGYKRKDGSRSMRYQCINRFPRNTKGITIYNDNKKCDSGFYEKADIEEFVIAQIRGLQLNSYKLDNMFDKQPIIDVEGIEKQITSLDNKLKRLNDLYLNDMIELDDLKKQTQSLRKQKTMLEDELINNPAIMQDKNKNHFKEILGTKDITTLDYETQKSIVNNLVNKVFVKAGHIKIEWKIPFKKCEF</sequence>
<dbReference type="PROSITE" id="PS51737">
    <property type="entry name" value="RECOMBINASE_DNA_BIND"/>
    <property type="match status" value="1"/>
</dbReference>
<name>A0AAE9UM88_STRDY</name>
<dbReference type="InterPro" id="IPR038109">
    <property type="entry name" value="DNA_bind_recomb_sf"/>
</dbReference>
<dbReference type="PANTHER" id="PTHR30461:SF23">
    <property type="entry name" value="DNA RECOMBINASE-RELATED"/>
    <property type="match status" value="1"/>
</dbReference>
<dbReference type="RefSeq" id="WP_155783027.1">
    <property type="nucleotide sequence ID" value="NZ_CP095081.1"/>
</dbReference>
<gene>
    <name evidence="9" type="ORF">MP619_00795</name>
</gene>
<reference evidence="9" key="1">
    <citation type="submission" date="2022-03" db="EMBL/GenBank/DDBJ databases">
        <title>Characterization and genomic analysis of a Streptococcus dysgalactiae associated with cultured channel catfish mortalities in China.</title>
        <authorList>
            <person name="Wang J."/>
            <person name="Geng Y."/>
        </authorList>
    </citation>
    <scope>NUCLEOTIDE SEQUENCE</scope>
    <source>
        <strain evidence="9">WJ001</strain>
    </source>
</reference>
<feature type="domain" description="Resolvase/invertase-type recombinase catalytic" evidence="7">
    <location>
        <begin position="3"/>
        <end position="151"/>
    </location>
</feature>
<dbReference type="InterPro" id="IPR006118">
    <property type="entry name" value="Recombinase_CS"/>
</dbReference>
<dbReference type="Pfam" id="PF07508">
    <property type="entry name" value="Recombinase"/>
    <property type="match status" value="1"/>
</dbReference>
<dbReference type="PROSITE" id="PS51736">
    <property type="entry name" value="RECOMBINASES_3"/>
    <property type="match status" value="1"/>
</dbReference>
<dbReference type="CDD" id="cd00338">
    <property type="entry name" value="Ser_Recombinase"/>
    <property type="match status" value="1"/>
</dbReference>
<keyword evidence="2" id="KW-0238">DNA-binding</keyword>
<evidence type="ECO:0000256" key="4">
    <source>
        <dbReference type="PIRSR" id="PIRSR606118-50"/>
    </source>
</evidence>